<name>X6P5B7_RETFI</name>
<evidence type="ECO:0000313" key="7">
    <source>
        <dbReference type="EMBL" id="ETO33745.1"/>
    </source>
</evidence>
<evidence type="ECO:0000256" key="4">
    <source>
        <dbReference type="ARBA" id="ARBA00023098"/>
    </source>
</evidence>
<dbReference type="GO" id="GO:0016874">
    <property type="term" value="F:ligase activity"/>
    <property type="evidence" value="ECO:0007669"/>
    <property type="project" value="UniProtKB-KW"/>
</dbReference>
<comment type="similarity">
    <text evidence="1">Belongs to the ATP-dependent AMP-binding enzyme family.</text>
</comment>
<reference evidence="7 8" key="1">
    <citation type="journal article" date="2013" name="Curr. Biol.">
        <title>The Genome of the Foraminiferan Reticulomyxa filosa.</title>
        <authorList>
            <person name="Glockner G."/>
            <person name="Hulsmann N."/>
            <person name="Schleicher M."/>
            <person name="Noegel A.A."/>
            <person name="Eichinger L."/>
            <person name="Gallinger C."/>
            <person name="Pawlowski J."/>
            <person name="Sierra R."/>
            <person name="Euteneuer U."/>
            <person name="Pillet L."/>
            <person name="Moustafa A."/>
            <person name="Platzer M."/>
            <person name="Groth M."/>
            <person name="Szafranski K."/>
            <person name="Schliwa M."/>
        </authorList>
    </citation>
    <scope>NUCLEOTIDE SEQUENCE [LARGE SCALE GENOMIC DNA]</scope>
</reference>
<evidence type="ECO:0000256" key="3">
    <source>
        <dbReference type="ARBA" id="ARBA00022832"/>
    </source>
</evidence>
<accession>X6P5B7</accession>
<dbReference type="PANTHER" id="PTHR43859:SF4">
    <property type="entry name" value="BUTANOATE--COA LIGASE AAE1-RELATED"/>
    <property type="match status" value="1"/>
</dbReference>
<dbReference type="Gene3D" id="3.30.300.30">
    <property type="match status" value="1"/>
</dbReference>
<keyword evidence="4" id="KW-0443">Lipid metabolism</keyword>
<dbReference type="Gene3D" id="3.40.50.12780">
    <property type="entry name" value="N-terminal domain of ligase-like"/>
    <property type="match status" value="1"/>
</dbReference>
<evidence type="ECO:0000256" key="2">
    <source>
        <dbReference type="ARBA" id="ARBA00022598"/>
    </source>
</evidence>
<dbReference type="Pfam" id="PF00501">
    <property type="entry name" value="AMP-binding"/>
    <property type="match status" value="1"/>
</dbReference>
<dbReference type="SUPFAM" id="SSF56801">
    <property type="entry name" value="Acetyl-CoA synthetase-like"/>
    <property type="match status" value="1"/>
</dbReference>
<evidence type="ECO:0000259" key="6">
    <source>
        <dbReference type="Pfam" id="PF13193"/>
    </source>
</evidence>
<dbReference type="InterPro" id="IPR042099">
    <property type="entry name" value="ANL_N_sf"/>
</dbReference>
<protein>
    <submittedName>
        <fullName evidence="7">AMP-binding enzyme</fullName>
    </submittedName>
</protein>
<dbReference type="InterPro" id="IPR000873">
    <property type="entry name" value="AMP-dep_synth/lig_dom"/>
</dbReference>
<dbReference type="InterPro" id="IPR045851">
    <property type="entry name" value="AMP-bd_C_sf"/>
</dbReference>
<gene>
    <name evidence="7" type="ORF">RFI_03358</name>
</gene>
<dbReference type="Proteomes" id="UP000023152">
    <property type="component" value="Unassembled WGS sequence"/>
</dbReference>
<proteinExistence type="inferred from homology"/>
<feature type="domain" description="AMP-binding enzyme C-terminal" evidence="6">
    <location>
        <begin position="227"/>
        <end position="299"/>
    </location>
</feature>
<dbReference type="Pfam" id="PF13193">
    <property type="entry name" value="AMP-binding_C"/>
    <property type="match status" value="1"/>
</dbReference>
<keyword evidence="2" id="KW-0436">Ligase</keyword>
<keyword evidence="8" id="KW-1185">Reference proteome</keyword>
<organism evidence="7 8">
    <name type="scientific">Reticulomyxa filosa</name>
    <dbReference type="NCBI Taxonomy" id="46433"/>
    <lineage>
        <taxon>Eukaryota</taxon>
        <taxon>Sar</taxon>
        <taxon>Rhizaria</taxon>
        <taxon>Retaria</taxon>
        <taxon>Foraminifera</taxon>
        <taxon>Monothalamids</taxon>
        <taxon>Reticulomyxidae</taxon>
        <taxon>Reticulomyxa</taxon>
    </lineage>
</organism>
<keyword evidence="3" id="KW-0276">Fatty acid metabolism</keyword>
<evidence type="ECO:0000259" key="5">
    <source>
        <dbReference type="Pfam" id="PF00501"/>
    </source>
</evidence>
<dbReference type="PANTHER" id="PTHR43859">
    <property type="entry name" value="ACYL-ACTIVATING ENZYME"/>
    <property type="match status" value="1"/>
</dbReference>
<evidence type="ECO:0000313" key="8">
    <source>
        <dbReference type="Proteomes" id="UP000023152"/>
    </source>
</evidence>
<dbReference type="AlphaFoldDB" id="X6P5B7"/>
<dbReference type="OrthoDB" id="10253115at2759"/>
<comment type="caution">
    <text evidence="7">The sequence shown here is derived from an EMBL/GenBank/DDBJ whole genome shotgun (WGS) entry which is preliminary data.</text>
</comment>
<feature type="domain" description="AMP-dependent synthetase/ligase" evidence="5">
    <location>
        <begin position="2"/>
        <end position="142"/>
    </location>
</feature>
<sequence length="385" mass="44058">MLQMCLDEKVTLLLGVPTVVQGIRQELTSFPSKYKTLKGQLTRFLCGGSAPPGEMIQWFHDTWNIELIQIWGMTEMSPLGTIGRRHARRLDLHIPPTQNQNQQKPGLLVPGVEAKIVDSENMNNVLSWDGKQKGELLVRYVHVKKYFIYFFLSTYLILSQKKKMFKLSRGPSVTKEYFQNPAETKFKGEWLITGDVASFTDKAQLIIRDRSKDMIKSGGEWIESIGMENLVMSLPAVSRACVIGVPHDHWGERPIVVAQLHDGHQLTHADVLTLLAQHYAKFQLPDDLLIWKEVPLTSTLKIDKKVVRKILQEQKYVLPSANKSTQAKLEFVTLLQIQKSNKKNITTDFNLFLGSKLFTLFSLPTFQKKCIVLLFTLIMIYKCFH</sequence>
<evidence type="ECO:0000256" key="1">
    <source>
        <dbReference type="ARBA" id="ARBA00006432"/>
    </source>
</evidence>
<dbReference type="InterPro" id="IPR025110">
    <property type="entry name" value="AMP-bd_C"/>
</dbReference>
<dbReference type="EMBL" id="ASPP01003158">
    <property type="protein sequence ID" value="ETO33745.1"/>
    <property type="molecule type" value="Genomic_DNA"/>
</dbReference>
<dbReference type="GO" id="GO:0006631">
    <property type="term" value="P:fatty acid metabolic process"/>
    <property type="evidence" value="ECO:0007669"/>
    <property type="project" value="UniProtKB-KW"/>
</dbReference>